<dbReference type="AlphaFoldDB" id="A0A1H6HZ73"/>
<evidence type="ECO:0000256" key="1">
    <source>
        <dbReference type="SAM" id="SignalP"/>
    </source>
</evidence>
<protein>
    <submittedName>
        <fullName evidence="2">Uncharacterized protein</fullName>
    </submittedName>
</protein>
<proteinExistence type="predicted"/>
<feature type="signal peptide" evidence="1">
    <location>
        <begin position="1"/>
        <end position="25"/>
    </location>
</feature>
<dbReference type="Proteomes" id="UP000183190">
    <property type="component" value="Unassembled WGS sequence"/>
</dbReference>
<name>A0A1H6HZ73_RUMFL</name>
<sequence>MKNVIKKITAAAMAFTILGAGSVITNNSSSKANKTFTAKAYMPPQYCNHNCGIHGVYGTITIDGMKYKVGYCNNCGSPGIIKKA</sequence>
<gene>
    <name evidence="2" type="ORF">SAMN02910265_00328</name>
</gene>
<dbReference type="OrthoDB" id="1829045at2"/>
<organism evidence="2 3">
    <name type="scientific">Ruminococcus flavefaciens</name>
    <dbReference type="NCBI Taxonomy" id="1265"/>
    <lineage>
        <taxon>Bacteria</taxon>
        <taxon>Bacillati</taxon>
        <taxon>Bacillota</taxon>
        <taxon>Clostridia</taxon>
        <taxon>Eubacteriales</taxon>
        <taxon>Oscillospiraceae</taxon>
        <taxon>Ruminococcus</taxon>
    </lineage>
</organism>
<dbReference type="EMBL" id="FNWV01000001">
    <property type="protein sequence ID" value="SEH39478.1"/>
    <property type="molecule type" value="Genomic_DNA"/>
</dbReference>
<dbReference type="RefSeq" id="WP_074714159.1">
    <property type="nucleotide sequence ID" value="NZ_FNWV01000001.1"/>
</dbReference>
<keyword evidence="1" id="KW-0732">Signal</keyword>
<evidence type="ECO:0000313" key="3">
    <source>
        <dbReference type="Proteomes" id="UP000183190"/>
    </source>
</evidence>
<reference evidence="2 3" key="1">
    <citation type="submission" date="2016-10" db="EMBL/GenBank/DDBJ databases">
        <authorList>
            <person name="de Groot N.N."/>
        </authorList>
    </citation>
    <scope>NUCLEOTIDE SEQUENCE [LARGE SCALE GENOMIC DNA]</scope>
    <source>
        <strain evidence="2 3">YAD2003</strain>
    </source>
</reference>
<feature type="chain" id="PRO_5039352692" evidence="1">
    <location>
        <begin position="26"/>
        <end position="84"/>
    </location>
</feature>
<evidence type="ECO:0000313" key="2">
    <source>
        <dbReference type="EMBL" id="SEH39478.1"/>
    </source>
</evidence>
<accession>A0A1H6HZ73</accession>